<dbReference type="Pfam" id="PF02013">
    <property type="entry name" value="CBM_10"/>
    <property type="match status" value="1"/>
</dbReference>
<gene>
    <name evidence="8" type="ORF">LY90DRAFT_519866</name>
</gene>
<sequence length="514" mass="58894">MNVARASPPKLSYITDTLFDSNIEASANYVNNELTLLIPDLSTSFHNEWIIMDYPSADSIRSVYESNFSKDLKLLNYKLNLNNGDTSFGEGIKYLFSRLVTLFDKRNMNTDEPQACLQRIINKQGSDLIKTDYRCINNALNQWRIRISGKGKFYSLISVYDEKCLNYSNNSWYMQECMSNNKREDFTIRNGKICSRLDESQCLEGQFNLEPTILQPNATGKCLYAMNSQNARMTECSKGDEQINHHIHFKIVDNEYICIKNNVDPEDRSLSGKTMSFGTDKDEWSEWYIESWDGKIVNSIDEIVRNNPNLDFGVFKPDSSISTLTTTKATSNYQKTPTPTTRNCPFQDYPCCSPENKSIEFTDADGFWGIENDDWCHIINNNASSTPSPTPNPTIPRYRCGANFNNQICPNDECCSYKGYCGKTSAYCGSGCQSEFGKCGLSATPDNSEIKWFYNFKTKECLSSQKNFGKKPLIRNCLDDDNFQWIVYPSPKGYFHPKMNPTWCMDLQDVEKER</sequence>
<name>A0A1Y1YP53_9FUNG</name>
<dbReference type="EMBL" id="MCOG01000537">
    <property type="protein sequence ID" value="ORX99758.1"/>
    <property type="molecule type" value="Genomic_DNA"/>
</dbReference>
<evidence type="ECO:0000259" key="6">
    <source>
        <dbReference type="PROSITE" id="PS50941"/>
    </source>
</evidence>
<organism evidence="8 9">
    <name type="scientific">Neocallimastix californiae</name>
    <dbReference type="NCBI Taxonomy" id="1754190"/>
    <lineage>
        <taxon>Eukaryota</taxon>
        <taxon>Fungi</taxon>
        <taxon>Fungi incertae sedis</taxon>
        <taxon>Chytridiomycota</taxon>
        <taxon>Chytridiomycota incertae sedis</taxon>
        <taxon>Neocallimastigomycetes</taxon>
        <taxon>Neocallimastigales</taxon>
        <taxon>Neocallimastigaceae</taxon>
        <taxon>Neocallimastix</taxon>
    </lineage>
</organism>
<dbReference type="SUPFAM" id="SSF57016">
    <property type="entry name" value="Plant lectins/antimicrobial peptides"/>
    <property type="match status" value="1"/>
</dbReference>
<feature type="domain" description="Chitin-binding type-1" evidence="6">
    <location>
        <begin position="397"/>
        <end position="441"/>
    </location>
</feature>
<evidence type="ECO:0000256" key="3">
    <source>
        <dbReference type="ARBA" id="ARBA00022737"/>
    </source>
</evidence>
<dbReference type="InterPro" id="IPR018371">
    <property type="entry name" value="Chitin-binding_1_CS"/>
</dbReference>
<dbReference type="PROSITE" id="PS51763">
    <property type="entry name" value="CBM10"/>
    <property type="match status" value="1"/>
</dbReference>
<evidence type="ECO:0000256" key="4">
    <source>
        <dbReference type="ARBA" id="ARBA00022801"/>
    </source>
</evidence>
<dbReference type="CDD" id="cd00035">
    <property type="entry name" value="ChtBD1"/>
    <property type="match status" value="1"/>
</dbReference>
<dbReference type="InterPro" id="IPR001002">
    <property type="entry name" value="Chitin-bd_1"/>
</dbReference>
<evidence type="ECO:0000313" key="9">
    <source>
        <dbReference type="Proteomes" id="UP000193920"/>
    </source>
</evidence>
<dbReference type="SUPFAM" id="SSF64571">
    <property type="entry name" value="Cellulose docking domain, dockering"/>
    <property type="match status" value="1"/>
</dbReference>
<dbReference type="Gene3D" id="3.90.1220.10">
    <property type="entry name" value="Cellulose docking domain, dockering"/>
    <property type="match status" value="1"/>
</dbReference>
<evidence type="ECO:0000313" key="8">
    <source>
        <dbReference type="EMBL" id="ORX99758.1"/>
    </source>
</evidence>
<feature type="domain" description="CBM10" evidence="7">
    <location>
        <begin position="343"/>
        <end position="379"/>
    </location>
</feature>
<dbReference type="InterPro" id="IPR036861">
    <property type="entry name" value="Endochitinase-like_sf"/>
</dbReference>
<keyword evidence="4" id="KW-0378">Hydrolase</keyword>
<dbReference type="Gene3D" id="2.80.10.50">
    <property type="match status" value="1"/>
</dbReference>
<keyword evidence="5" id="KW-1015">Disulfide bond</keyword>
<evidence type="ECO:0000256" key="5">
    <source>
        <dbReference type="PROSITE-ProRule" id="PRU00261"/>
    </source>
</evidence>
<feature type="disulfide bond" evidence="5">
    <location>
        <begin position="409"/>
        <end position="421"/>
    </location>
</feature>
<evidence type="ECO:0000256" key="2">
    <source>
        <dbReference type="ARBA" id="ARBA00022729"/>
    </source>
</evidence>
<dbReference type="SMART" id="SM00270">
    <property type="entry name" value="ChtBD1"/>
    <property type="match status" value="1"/>
</dbReference>
<keyword evidence="3" id="KW-0677">Repeat</keyword>
<comment type="caution">
    <text evidence="5">Lacks conserved residue(s) required for the propagation of feature annotation.</text>
</comment>
<evidence type="ECO:0000259" key="7">
    <source>
        <dbReference type="PROSITE" id="PS51763"/>
    </source>
</evidence>
<proteinExistence type="predicted"/>
<dbReference type="InterPro" id="IPR035992">
    <property type="entry name" value="Ricin_B-like_lectins"/>
</dbReference>
<dbReference type="GO" id="GO:0008061">
    <property type="term" value="F:chitin binding"/>
    <property type="evidence" value="ECO:0007669"/>
    <property type="project" value="UniProtKB-UniRule"/>
</dbReference>
<dbReference type="InterPro" id="IPR002883">
    <property type="entry name" value="CBM10/Dockerin_dom"/>
</dbReference>
<dbReference type="InterPro" id="IPR009034">
    <property type="entry name" value="Dockerin_dom_fun_sf"/>
</dbReference>
<feature type="disulfide bond" evidence="5">
    <location>
        <begin position="400"/>
        <end position="415"/>
    </location>
</feature>
<accession>A0A1Y1YP53</accession>
<keyword evidence="1 5" id="KW-0147">Chitin-binding</keyword>
<dbReference type="PROSITE" id="PS50941">
    <property type="entry name" value="CHIT_BIND_I_2"/>
    <property type="match status" value="1"/>
</dbReference>
<evidence type="ECO:0008006" key="10">
    <source>
        <dbReference type="Google" id="ProtNLM"/>
    </source>
</evidence>
<dbReference type="SUPFAM" id="SSF50370">
    <property type="entry name" value="Ricin B-like lectins"/>
    <property type="match status" value="1"/>
</dbReference>
<keyword evidence="2" id="KW-0732">Signal</keyword>
<feature type="disulfide bond" evidence="5">
    <location>
        <begin position="414"/>
        <end position="428"/>
    </location>
</feature>
<comment type="caution">
    <text evidence="8">The sequence shown here is derived from an EMBL/GenBank/DDBJ whole genome shotgun (WGS) entry which is preliminary data.</text>
</comment>
<evidence type="ECO:0000256" key="1">
    <source>
        <dbReference type="ARBA" id="ARBA00022669"/>
    </source>
</evidence>
<reference evidence="8 9" key="1">
    <citation type="submission" date="2016-08" db="EMBL/GenBank/DDBJ databases">
        <title>A Parts List for Fungal Cellulosomes Revealed by Comparative Genomics.</title>
        <authorList>
            <consortium name="DOE Joint Genome Institute"/>
            <person name="Haitjema C.H."/>
            <person name="Gilmore S.P."/>
            <person name="Henske J.K."/>
            <person name="Solomon K.V."/>
            <person name="De Groot R."/>
            <person name="Kuo A."/>
            <person name="Mondo S.J."/>
            <person name="Salamov A.A."/>
            <person name="Labutti K."/>
            <person name="Zhao Z."/>
            <person name="Chiniquy J."/>
            <person name="Barry K."/>
            <person name="Brewer H.M."/>
            <person name="Purvine S.O."/>
            <person name="Wright A.T."/>
            <person name="Boxma B."/>
            <person name="Van Alen T."/>
            <person name="Hackstein J.H."/>
            <person name="Baker S.E."/>
            <person name="Grigoriev I.V."/>
            <person name="O'Malley M.A."/>
        </authorList>
    </citation>
    <scope>NUCLEOTIDE SEQUENCE [LARGE SCALE GENOMIC DNA]</scope>
    <source>
        <strain evidence="8 9">G1</strain>
    </source>
</reference>
<dbReference type="GO" id="GO:0016787">
    <property type="term" value="F:hydrolase activity"/>
    <property type="evidence" value="ECO:0007669"/>
    <property type="project" value="UniProtKB-KW"/>
</dbReference>
<dbReference type="Gene3D" id="3.30.60.10">
    <property type="entry name" value="Endochitinase-like"/>
    <property type="match status" value="1"/>
</dbReference>
<dbReference type="Proteomes" id="UP000193920">
    <property type="component" value="Unassembled WGS sequence"/>
</dbReference>
<dbReference type="AlphaFoldDB" id="A0A1Y1YP53"/>
<dbReference type="Pfam" id="PF00187">
    <property type="entry name" value="Chitin_bind_1"/>
    <property type="match status" value="1"/>
</dbReference>
<keyword evidence="9" id="KW-1185">Reference proteome</keyword>
<protein>
    <recommendedName>
        <fullName evidence="10">Chitin-binding type-1 domain-containing protein</fullName>
    </recommendedName>
</protein>
<dbReference type="PROSITE" id="PS00026">
    <property type="entry name" value="CHIT_BIND_I_1"/>
    <property type="match status" value="1"/>
</dbReference>